<name>A0AAQ3P7J8_VIGMU</name>
<evidence type="ECO:0000313" key="2">
    <source>
        <dbReference type="Proteomes" id="UP001374535"/>
    </source>
</evidence>
<reference evidence="1 2" key="1">
    <citation type="journal article" date="2023" name="Life. Sci Alliance">
        <title>Evolutionary insights into 3D genome organization and epigenetic landscape of Vigna mungo.</title>
        <authorList>
            <person name="Junaid A."/>
            <person name="Singh B."/>
            <person name="Bhatia S."/>
        </authorList>
    </citation>
    <scope>NUCLEOTIDE SEQUENCE [LARGE SCALE GENOMIC DNA]</scope>
    <source>
        <strain evidence="1">Urdbean</strain>
    </source>
</reference>
<dbReference type="AlphaFoldDB" id="A0AAQ3P7J8"/>
<dbReference type="Proteomes" id="UP001374535">
    <property type="component" value="Chromosome 1"/>
</dbReference>
<proteinExistence type="predicted"/>
<dbReference type="PANTHER" id="PTHR31133:SF12">
    <property type="entry name" value="MEMBRANE PROTEIN"/>
    <property type="match status" value="1"/>
</dbReference>
<dbReference type="InterPro" id="IPR040229">
    <property type="entry name" value="At3g27390-like"/>
</dbReference>
<dbReference type="PANTHER" id="PTHR31133">
    <property type="entry name" value="MEMBRANE PROTEIN"/>
    <property type="match status" value="1"/>
</dbReference>
<protein>
    <submittedName>
        <fullName evidence="1">Uncharacterized protein</fullName>
    </submittedName>
</protein>
<evidence type="ECO:0000313" key="1">
    <source>
        <dbReference type="EMBL" id="WVZ22491.1"/>
    </source>
</evidence>
<dbReference type="EMBL" id="CP144700">
    <property type="protein sequence ID" value="WVZ22491.1"/>
    <property type="molecule type" value="Genomic_DNA"/>
</dbReference>
<gene>
    <name evidence="1" type="ORF">V8G54_001035</name>
</gene>
<keyword evidence="2" id="KW-1185">Reference proteome</keyword>
<organism evidence="1 2">
    <name type="scientific">Vigna mungo</name>
    <name type="common">Black gram</name>
    <name type="synonym">Phaseolus mungo</name>
    <dbReference type="NCBI Taxonomy" id="3915"/>
    <lineage>
        <taxon>Eukaryota</taxon>
        <taxon>Viridiplantae</taxon>
        <taxon>Streptophyta</taxon>
        <taxon>Embryophyta</taxon>
        <taxon>Tracheophyta</taxon>
        <taxon>Spermatophyta</taxon>
        <taxon>Magnoliopsida</taxon>
        <taxon>eudicotyledons</taxon>
        <taxon>Gunneridae</taxon>
        <taxon>Pentapetalae</taxon>
        <taxon>rosids</taxon>
        <taxon>fabids</taxon>
        <taxon>Fabales</taxon>
        <taxon>Fabaceae</taxon>
        <taxon>Papilionoideae</taxon>
        <taxon>50 kb inversion clade</taxon>
        <taxon>NPAAA clade</taxon>
        <taxon>indigoferoid/millettioid clade</taxon>
        <taxon>Phaseoleae</taxon>
        <taxon>Vigna</taxon>
    </lineage>
</organism>
<sequence length="155" mass="17386">MAMVAEFDEYTNDWLYLREGTFLPKPQYRKRKASQSSEFSVRGSSVGGSRLNTSMDPPAIFMPNLAPSRSVRETIQEVKMVQLPTYRRKFRQVVKALIAHSLEKDVSGKALATTHSGDVVDICEKTLVTKYLDLEIEPSGRSNRSIVSVASDENV</sequence>
<accession>A0AAQ3P7J8</accession>